<name>A0A2D2CYV0_METT3</name>
<sequence length="90" mass="10521">MANFPLLYSLAERVFVMVKWTAIISLLIYCVIELWVIGKEQEKDPNFQARQDKIVADYKRDKHEAEVQEAMRRQHIEAEAAARLGVFGKR</sequence>
<evidence type="ECO:0000256" key="1">
    <source>
        <dbReference type="SAM" id="Phobius"/>
    </source>
</evidence>
<keyword evidence="1" id="KW-0472">Membrane</keyword>
<dbReference type="KEGG" id="mtw:CQW49_08480"/>
<organism evidence="2 3">
    <name type="scientific">Methylosinus trichosporium (strain ATCC 35070 / NCIMB 11131 / UNIQEM 75 / OB3b)</name>
    <dbReference type="NCBI Taxonomy" id="595536"/>
    <lineage>
        <taxon>Bacteria</taxon>
        <taxon>Pseudomonadati</taxon>
        <taxon>Pseudomonadota</taxon>
        <taxon>Alphaproteobacteria</taxon>
        <taxon>Hyphomicrobiales</taxon>
        <taxon>Methylocystaceae</taxon>
        <taxon>Methylosinus</taxon>
    </lineage>
</organism>
<proteinExistence type="predicted"/>
<gene>
    <name evidence="2" type="ORF">CQW49_08480</name>
</gene>
<keyword evidence="1" id="KW-1133">Transmembrane helix</keyword>
<accession>A0A2D2CYV0</accession>
<feature type="transmembrane region" description="Helical" evidence="1">
    <location>
        <begin position="20"/>
        <end position="38"/>
    </location>
</feature>
<keyword evidence="3" id="KW-1185">Reference proteome</keyword>
<reference evidence="3" key="1">
    <citation type="submission" date="2017-10" db="EMBL/GenBank/DDBJ databases">
        <title>Completed PacBio SMRT sequence of Methylosinus trichosporium OB3b reveals presence of a third large plasmid.</title>
        <authorList>
            <person name="Charles T.C."/>
            <person name="Lynch M.D.J."/>
            <person name="Heil J.R."/>
            <person name="Cheng J."/>
        </authorList>
    </citation>
    <scope>NUCLEOTIDE SEQUENCE [LARGE SCALE GENOMIC DNA]</scope>
    <source>
        <strain evidence="3">OB3b</strain>
    </source>
</reference>
<dbReference type="Proteomes" id="UP000230709">
    <property type="component" value="Chromosome"/>
</dbReference>
<evidence type="ECO:0000313" key="2">
    <source>
        <dbReference type="EMBL" id="ATQ67918.1"/>
    </source>
</evidence>
<protein>
    <submittedName>
        <fullName evidence="2">Uncharacterized protein</fullName>
    </submittedName>
</protein>
<dbReference type="EMBL" id="CP023737">
    <property type="protein sequence ID" value="ATQ67918.1"/>
    <property type="molecule type" value="Genomic_DNA"/>
</dbReference>
<dbReference type="AlphaFoldDB" id="A0A2D2CYV0"/>
<keyword evidence="1" id="KW-0812">Transmembrane</keyword>
<evidence type="ECO:0000313" key="3">
    <source>
        <dbReference type="Proteomes" id="UP000230709"/>
    </source>
</evidence>